<evidence type="ECO:0000256" key="8">
    <source>
        <dbReference type="ARBA" id="ARBA00023304"/>
    </source>
</evidence>
<dbReference type="PROSITE" id="PS50991">
    <property type="entry name" value="PYR_CT"/>
    <property type="match status" value="1"/>
</dbReference>
<keyword evidence="7 9" id="KW-0479">Metal-binding</keyword>
<dbReference type="EMBL" id="JBHMEI010000020">
    <property type="protein sequence ID" value="MFB9204733.1"/>
    <property type="molecule type" value="Genomic_DNA"/>
</dbReference>
<dbReference type="InterPro" id="IPR039371">
    <property type="entry name" value="LeuA_N_DRE-TIM"/>
</dbReference>
<dbReference type="InterPro" id="IPR013785">
    <property type="entry name" value="Aldolase_TIM"/>
</dbReference>
<evidence type="ECO:0000256" key="2">
    <source>
        <dbReference type="ARBA" id="ARBA00009767"/>
    </source>
</evidence>
<evidence type="ECO:0000259" key="11">
    <source>
        <dbReference type="PROSITE" id="PS50991"/>
    </source>
</evidence>
<name>A0ABV5IJL9_9ACTN</name>
<dbReference type="PANTHER" id="PTHR46911">
    <property type="match status" value="1"/>
</dbReference>
<feature type="binding site" evidence="9">
    <location>
        <position position="242"/>
    </location>
    <ligand>
        <name>Mg(2+)</name>
        <dbReference type="ChEBI" id="CHEBI:18420"/>
    </ligand>
</feature>
<proteinExistence type="inferred from homology"/>
<dbReference type="InterPro" id="IPR002034">
    <property type="entry name" value="AIPM/Hcit_synth_CS"/>
</dbReference>
<evidence type="ECO:0000313" key="13">
    <source>
        <dbReference type="Proteomes" id="UP001589647"/>
    </source>
</evidence>
<evidence type="ECO:0000256" key="4">
    <source>
        <dbReference type="ARBA" id="ARBA00022430"/>
    </source>
</evidence>
<dbReference type="InterPro" id="IPR005668">
    <property type="entry name" value="IPM_Synthase"/>
</dbReference>
<dbReference type="SUPFAM" id="SSF51569">
    <property type="entry name" value="Aldolase"/>
    <property type="match status" value="1"/>
</dbReference>
<comment type="caution">
    <text evidence="12">The sequence shown here is derived from an EMBL/GenBank/DDBJ whole genome shotgun (WGS) entry which is preliminary data.</text>
</comment>
<dbReference type="PANTHER" id="PTHR46911:SF1">
    <property type="entry name" value="2-ISOPROPYLMALATE SYNTHASE"/>
    <property type="match status" value="1"/>
</dbReference>
<keyword evidence="9" id="KW-0460">Magnesium</keyword>
<feature type="binding site" evidence="9">
    <location>
        <position position="244"/>
    </location>
    <ligand>
        <name>Mg(2+)</name>
        <dbReference type="ChEBI" id="CHEBI:18420"/>
    </ligand>
</feature>
<feature type="region of interest" description="Regulatory domain" evidence="9">
    <location>
        <begin position="445"/>
        <end position="612"/>
    </location>
</feature>
<dbReference type="InterPro" id="IPR000891">
    <property type="entry name" value="PYR_CT"/>
</dbReference>
<dbReference type="PROSITE" id="PS00816">
    <property type="entry name" value="AIPM_HOMOCIT_SYNTH_2"/>
    <property type="match status" value="1"/>
</dbReference>
<keyword evidence="5 9" id="KW-0028">Amino-acid biosynthesis</keyword>
<dbReference type="SUPFAM" id="SSF89000">
    <property type="entry name" value="post-HMGL domain-like"/>
    <property type="match status" value="1"/>
</dbReference>
<dbReference type="NCBIfam" id="NF002991">
    <property type="entry name" value="PRK03739.1"/>
    <property type="match status" value="1"/>
</dbReference>
<dbReference type="Pfam" id="PF22615">
    <property type="entry name" value="IPMS_D2"/>
    <property type="match status" value="1"/>
</dbReference>
<dbReference type="InterPro" id="IPR036230">
    <property type="entry name" value="LeuA_allosteric_dom_sf"/>
</dbReference>
<feature type="compositionally biased region" description="Basic residues" evidence="10">
    <location>
        <begin position="600"/>
        <end position="612"/>
    </location>
</feature>
<reference evidence="12 13" key="1">
    <citation type="submission" date="2024-09" db="EMBL/GenBank/DDBJ databases">
        <authorList>
            <person name="Sun Q."/>
            <person name="Mori K."/>
        </authorList>
    </citation>
    <scope>NUCLEOTIDE SEQUENCE [LARGE SCALE GENOMIC DNA]</scope>
    <source>
        <strain evidence="12 13">CCM 3426</strain>
    </source>
</reference>
<evidence type="ECO:0000256" key="7">
    <source>
        <dbReference type="ARBA" id="ARBA00022723"/>
    </source>
</evidence>
<evidence type="ECO:0000256" key="5">
    <source>
        <dbReference type="ARBA" id="ARBA00022605"/>
    </source>
</evidence>
<evidence type="ECO:0000256" key="6">
    <source>
        <dbReference type="ARBA" id="ARBA00022679"/>
    </source>
</evidence>
<comment type="function">
    <text evidence="9">Catalyzes the condensation of the acetyl group of acetyl-CoA with 3-methyl-2-oxobutanoate (2-ketoisovalerate) to form 3-carboxy-3-hydroxy-4-methylpentanoate (2-isopropylmalate).</text>
</comment>
<feature type="region of interest" description="Disordered" evidence="10">
    <location>
        <begin position="578"/>
        <end position="612"/>
    </location>
</feature>
<dbReference type="Pfam" id="PF00682">
    <property type="entry name" value="HMGL-like"/>
    <property type="match status" value="1"/>
</dbReference>
<organism evidence="12 13">
    <name type="scientific">Nonomuraea spiralis</name>
    <dbReference type="NCBI Taxonomy" id="46182"/>
    <lineage>
        <taxon>Bacteria</taxon>
        <taxon>Bacillati</taxon>
        <taxon>Actinomycetota</taxon>
        <taxon>Actinomycetes</taxon>
        <taxon>Streptosporangiales</taxon>
        <taxon>Streptosporangiaceae</taxon>
        <taxon>Nonomuraea</taxon>
    </lineage>
</organism>
<dbReference type="Gene3D" id="3.30.160.270">
    <property type="match status" value="1"/>
</dbReference>
<feature type="binding site" evidence="9">
    <location>
        <position position="278"/>
    </location>
    <ligand>
        <name>Mg(2+)</name>
        <dbReference type="ChEBI" id="CHEBI:18420"/>
    </ligand>
</feature>
<protein>
    <recommendedName>
        <fullName evidence="3 9">2-isopropylmalate synthase</fullName>
        <ecNumber evidence="3 9">2.3.3.13</ecNumber>
    </recommendedName>
    <alternativeName>
        <fullName evidence="9">Alpha-IPM synthase</fullName>
    </alternativeName>
    <alternativeName>
        <fullName evidence="9">Alpha-isopropylmalate synthase</fullName>
    </alternativeName>
</protein>
<dbReference type="RefSeq" id="WP_189650286.1">
    <property type="nucleotide sequence ID" value="NZ_BMRC01000013.1"/>
</dbReference>
<evidence type="ECO:0000256" key="10">
    <source>
        <dbReference type="SAM" id="MobiDB-lite"/>
    </source>
</evidence>
<gene>
    <name evidence="9" type="primary">leuA</name>
    <name evidence="12" type="ORF">ACFFV7_26310</name>
</gene>
<evidence type="ECO:0000256" key="9">
    <source>
        <dbReference type="HAMAP-Rule" id="MF_00572"/>
    </source>
</evidence>
<comment type="subcellular location">
    <subcellularLocation>
        <location evidence="9">Cytoplasm</location>
    </subcellularLocation>
</comment>
<accession>A0ABV5IJL9</accession>
<dbReference type="HAMAP" id="MF_00572">
    <property type="entry name" value="LeuA_type2"/>
    <property type="match status" value="1"/>
</dbReference>
<comment type="similarity">
    <text evidence="2 9">Belongs to the alpha-IPM synthase/homocitrate synthase family. LeuA type 2 subfamily.</text>
</comment>
<dbReference type="Gene3D" id="3.20.20.70">
    <property type="entry name" value="Aldolase class I"/>
    <property type="match status" value="1"/>
</dbReference>
<feature type="domain" description="Pyruvate carboxyltransferase" evidence="11">
    <location>
        <begin position="28"/>
        <end position="303"/>
    </location>
</feature>
<evidence type="ECO:0000256" key="1">
    <source>
        <dbReference type="ARBA" id="ARBA00000064"/>
    </source>
</evidence>
<dbReference type="EC" id="2.3.3.13" evidence="3 9"/>
<evidence type="ECO:0000256" key="3">
    <source>
        <dbReference type="ARBA" id="ARBA00012973"/>
    </source>
</evidence>
<dbReference type="GO" id="GO:0003852">
    <property type="term" value="F:2-isopropylmalate synthase activity"/>
    <property type="evidence" value="ECO:0007669"/>
    <property type="project" value="UniProtKB-EC"/>
</dbReference>
<keyword evidence="4 9" id="KW-0432">Leucine biosynthesis</keyword>
<dbReference type="PROSITE" id="PS00815">
    <property type="entry name" value="AIPM_HOMOCIT_SYNTH_1"/>
    <property type="match status" value="1"/>
</dbReference>
<dbReference type="CDD" id="cd07942">
    <property type="entry name" value="DRE_TIM_LeuA"/>
    <property type="match status" value="1"/>
</dbReference>
<dbReference type="Proteomes" id="UP001589647">
    <property type="component" value="Unassembled WGS sequence"/>
</dbReference>
<sequence>MKISRYQPFPRMPLADRRWPDAVLSAPPRWLSTDLRDGNQALPRPMDPERKLVLFDLLVGMGYKEIEVGFPAASQDDYDFVRLLVERDRIPDDVCVTVLTQARDELIERTVESVSGAPRATLHLYNATSPLARRLVFGMNRDECKDLAVLGTRLIMKYADKSLEGCDVRFQYSPEHFHDTEPEFALEVCAAVMDVWQPGPDRPIILNFPTTVERSTPNVFADQIEWLHRNLPHREHVCLSVHTHNDRGTGVAAAELAMLAGAERVEGCLFGNGERAGNVCLVTLGLNLATQGVDPGIDFSDLERVRRTAEECTGLAVPPRHPYGGDLVFTAFSGGHQDAIKKAFDAMDREAARTGRDPAGLPWEVPYLPVDPRDLGRTYEAVVRVTSQSGKAGPAYLLNARYGLTLPRGLQIELAQAVQAMAEAGQGEIEPERIRRLFEEEYMAAGAAPGDLAGTVATLHIDDGADAGGGSGGGSGGGARGRAASVAALRAALRRAGVRIRAVHHLDGPTGIPGGAPSGVQGGVSGDVPGGVSGGVPGGEVAVYAQCGPEGGTVWGAGIGRDVVAAALAAVGAAVAAARRGSPPPAAPTSDLPLPEAGRRRPARSRRLMAGR</sequence>
<keyword evidence="6 9" id="KW-0808">Transferase</keyword>
<keyword evidence="12" id="KW-0012">Acyltransferase</keyword>
<evidence type="ECO:0000313" key="12">
    <source>
        <dbReference type="EMBL" id="MFB9204733.1"/>
    </source>
</evidence>
<keyword evidence="8 9" id="KW-0100">Branched-chain amino acid biosynthesis</keyword>
<keyword evidence="9" id="KW-0963">Cytoplasm</keyword>
<feature type="binding site" evidence="9">
    <location>
        <position position="37"/>
    </location>
    <ligand>
        <name>Mg(2+)</name>
        <dbReference type="ChEBI" id="CHEBI:18420"/>
    </ligand>
</feature>
<comment type="catalytic activity">
    <reaction evidence="1 9">
        <text>3-methyl-2-oxobutanoate + acetyl-CoA + H2O = (2S)-2-isopropylmalate + CoA + H(+)</text>
        <dbReference type="Rhea" id="RHEA:21524"/>
        <dbReference type="ChEBI" id="CHEBI:1178"/>
        <dbReference type="ChEBI" id="CHEBI:11851"/>
        <dbReference type="ChEBI" id="CHEBI:15377"/>
        <dbReference type="ChEBI" id="CHEBI:15378"/>
        <dbReference type="ChEBI" id="CHEBI:57287"/>
        <dbReference type="ChEBI" id="CHEBI:57288"/>
        <dbReference type="EC" id="2.3.3.13"/>
    </reaction>
</comment>
<comment type="subunit">
    <text evidence="9">Homodimer.</text>
</comment>
<dbReference type="InterPro" id="IPR054692">
    <property type="entry name" value="LeuA-like_post-cat"/>
</dbReference>
<comment type="cofactor">
    <cofactor evidence="9">
        <name>Mg(2+)</name>
        <dbReference type="ChEBI" id="CHEBI:18420"/>
    </cofactor>
</comment>
<comment type="pathway">
    <text evidence="9">Amino-acid biosynthesis; L-leucine biosynthesis; L-leucine from 3-methyl-2-oxobutanoate: step 1/4.</text>
</comment>
<keyword evidence="13" id="KW-1185">Reference proteome</keyword>